<feature type="compositionally biased region" description="Basic and acidic residues" evidence="1">
    <location>
        <begin position="16"/>
        <end position="27"/>
    </location>
</feature>
<feature type="region of interest" description="Disordered" evidence="1">
    <location>
        <begin position="207"/>
        <end position="266"/>
    </location>
</feature>
<dbReference type="AlphaFoldDB" id="A0A1B7NDY0"/>
<feature type="compositionally biased region" description="Low complexity" evidence="1">
    <location>
        <begin position="329"/>
        <end position="345"/>
    </location>
</feature>
<evidence type="ECO:0000313" key="2">
    <source>
        <dbReference type="EMBL" id="OAX43026.1"/>
    </source>
</evidence>
<dbReference type="InParanoid" id="A0A1B7NDY0"/>
<organism evidence="2 3">
    <name type="scientific">Rhizopogon vinicolor AM-OR11-026</name>
    <dbReference type="NCBI Taxonomy" id="1314800"/>
    <lineage>
        <taxon>Eukaryota</taxon>
        <taxon>Fungi</taxon>
        <taxon>Dikarya</taxon>
        <taxon>Basidiomycota</taxon>
        <taxon>Agaricomycotina</taxon>
        <taxon>Agaricomycetes</taxon>
        <taxon>Agaricomycetidae</taxon>
        <taxon>Boletales</taxon>
        <taxon>Suillineae</taxon>
        <taxon>Rhizopogonaceae</taxon>
        <taxon>Rhizopogon</taxon>
    </lineage>
</organism>
<dbReference type="EMBL" id="KV448145">
    <property type="protein sequence ID" value="OAX43026.1"/>
    <property type="molecule type" value="Genomic_DNA"/>
</dbReference>
<reference evidence="2 3" key="1">
    <citation type="submission" date="2016-06" db="EMBL/GenBank/DDBJ databases">
        <title>Comparative genomics of the ectomycorrhizal sister species Rhizopogon vinicolor and Rhizopogon vesiculosus (Basidiomycota: Boletales) reveals a divergence of the mating type B locus.</title>
        <authorList>
            <consortium name="DOE Joint Genome Institute"/>
            <person name="Mujic A.B."/>
            <person name="Kuo A."/>
            <person name="Tritt A."/>
            <person name="Lipzen A."/>
            <person name="Chen C."/>
            <person name="Johnson J."/>
            <person name="Sharma A."/>
            <person name="Barry K."/>
            <person name="Grigoriev I.V."/>
            <person name="Spatafora J.W."/>
        </authorList>
    </citation>
    <scope>NUCLEOTIDE SEQUENCE [LARGE SCALE GENOMIC DNA]</scope>
    <source>
        <strain evidence="2 3">AM-OR11-026</strain>
    </source>
</reference>
<feature type="compositionally biased region" description="Basic and acidic residues" evidence="1">
    <location>
        <begin position="42"/>
        <end position="55"/>
    </location>
</feature>
<dbReference type="Proteomes" id="UP000092154">
    <property type="component" value="Unassembled WGS sequence"/>
</dbReference>
<feature type="compositionally biased region" description="Acidic residues" evidence="1">
    <location>
        <begin position="240"/>
        <end position="262"/>
    </location>
</feature>
<sequence length="382" mass="41730">MLPSWLNTKSSNSRRNQLDDISKDSHATLEPTGVSLQSAARITDDDHDDGHEHINDPSTSAAPIAQDTLETNPFSTFGDVKSLESSTEPPSVGRFLSPHDDILADLQGHLSSGAPPEQQSLRPDAPLGSYPNLGSAVETSLFTAESLPSHEPAKEIMYDPSTGQRLHDYVPMPARSCSDEELWSHLSHILELQSEIAKMHVDMENVGLRDTRGSGGPERGAKADTARGETGKHRRRNETLGEEENDDETDETEGDESDGDDEVFGKRKREEEFTKLAERFAKRKVAIDSVMDKLDNLSSALKTFHALPTPQLDLASSRTNTVSSNALPTTDRGTGFTSTTSTPPRLSVKPLVTTIIDDSQRVDSPSEMHPSQSIIDHNLGKM</sequence>
<feature type="compositionally biased region" description="Basic and acidic residues" evidence="1">
    <location>
        <begin position="219"/>
        <end position="231"/>
    </location>
</feature>
<gene>
    <name evidence="2" type="ORF">K503DRAFT_862603</name>
</gene>
<protein>
    <submittedName>
        <fullName evidence="2">Uncharacterized protein</fullName>
    </submittedName>
</protein>
<feature type="region of interest" description="Disordered" evidence="1">
    <location>
        <begin position="359"/>
        <end position="382"/>
    </location>
</feature>
<evidence type="ECO:0000256" key="1">
    <source>
        <dbReference type="SAM" id="MobiDB-lite"/>
    </source>
</evidence>
<dbReference type="OrthoDB" id="2537650at2759"/>
<feature type="compositionally biased region" description="Polar residues" evidence="1">
    <location>
        <begin position="315"/>
        <end position="328"/>
    </location>
</feature>
<proteinExistence type="predicted"/>
<feature type="region of interest" description="Disordered" evidence="1">
    <location>
        <begin position="315"/>
        <end position="345"/>
    </location>
</feature>
<name>A0A1B7NDY0_9AGAM</name>
<accession>A0A1B7NDY0</accession>
<evidence type="ECO:0000313" key="3">
    <source>
        <dbReference type="Proteomes" id="UP000092154"/>
    </source>
</evidence>
<keyword evidence="3" id="KW-1185">Reference proteome</keyword>
<feature type="compositionally biased region" description="Polar residues" evidence="1">
    <location>
        <begin position="1"/>
        <end position="15"/>
    </location>
</feature>
<feature type="region of interest" description="Disordered" evidence="1">
    <location>
        <begin position="1"/>
        <end position="132"/>
    </location>
</feature>